<accession>A0A423PH54</accession>
<sequence>MLPHTLFLPIPFVGTFRQMLPRTLFLPIPFVGTFRQMLSREQRPTVINGATQRFAKWLSEV</sequence>
<gene>
    <name evidence="1" type="ORF">SAHL_15405</name>
</gene>
<evidence type="ECO:0000313" key="1">
    <source>
        <dbReference type="EMBL" id="ROO24806.1"/>
    </source>
</evidence>
<proteinExistence type="predicted"/>
<protein>
    <submittedName>
        <fullName evidence="1">Uncharacterized protein</fullName>
    </submittedName>
</protein>
<reference evidence="1 2" key="1">
    <citation type="submission" date="2013-10" db="EMBL/GenBank/DDBJ databases">
        <title>Salinisphaera halophila YIM 95161 Genome Sequencing.</title>
        <authorList>
            <person name="Lai Q."/>
            <person name="Li C."/>
            <person name="Shao Z."/>
        </authorList>
    </citation>
    <scope>NUCLEOTIDE SEQUENCE [LARGE SCALE GENOMIC DNA]</scope>
    <source>
        <strain evidence="1 2">YIM 95161</strain>
    </source>
</reference>
<name>A0A423PH54_9GAMM</name>
<evidence type="ECO:0000313" key="2">
    <source>
        <dbReference type="Proteomes" id="UP000285123"/>
    </source>
</evidence>
<comment type="caution">
    <text evidence="1">The sequence shown here is derived from an EMBL/GenBank/DDBJ whole genome shotgun (WGS) entry which is preliminary data.</text>
</comment>
<dbReference type="Proteomes" id="UP000285123">
    <property type="component" value="Unassembled WGS sequence"/>
</dbReference>
<dbReference type="EMBL" id="AYKF01000122">
    <property type="protein sequence ID" value="ROO24806.1"/>
    <property type="molecule type" value="Genomic_DNA"/>
</dbReference>
<organism evidence="1 2">
    <name type="scientific">Salinisphaera orenii YIM 95161</name>
    <dbReference type="NCBI Taxonomy" id="1051139"/>
    <lineage>
        <taxon>Bacteria</taxon>
        <taxon>Pseudomonadati</taxon>
        <taxon>Pseudomonadota</taxon>
        <taxon>Gammaproteobacteria</taxon>
        <taxon>Salinisphaerales</taxon>
        <taxon>Salinisphaeraceae</taxon>
        <taxon>Salinisphaera</taxon>
    </lineage>
</organism>
<dbReference type="AlphaFoldDB" id="A0A423PH54"/>